<keyword evidence="2" id="KW-0238">DNA-binding</keyword>
<name>A0ABW0ER68_9PSEU</name>
<organism evidence="5 6">
    <name type="scientific">Actinokineospora guangxiensis</name>
    <dbReference type="NCBI Taxonomy" id="1490288"/>
    <lineage>
        <taxon>Bacteria</taxon>
        <taxon>Bacillati</taxon>
        <taxon>Actinomycetota</taxon>
        <taxon>Actinomycetes</taxon>
        <taxon>Pseudonocardiales</taxon>
        <taxon>Pseudonocardiaceae</taxon>
        <taxon>Actinokineospora</taxon>
    </lineage>
</organism>
<dbReference type="CDD" id="cd00090">
    <property type="entry name" value="HTH_ARSR"/>
    <property type="match status" value="1"/>
</dbReference>
<dbReference type="PANTHER" id="PTHR33154:SF33">
    <property type="entry name" value="TRANSCRIPTIONAL REPRESSOR SDPR"/>
    <property type="match status" value="1"/>
</dbReference>
<dbReference type="PANTHER" id="PTHR33154">
    <property type="entry name" value="TRANSCRIPTIONAL REGULATOR, ARSR FAMILY"/>
    <property type="match status" value="1"/>
</dbReference>
<reference evidence="6" key="1">
    <citation type="journal article" date="2019" name="Int. J. Syst. Evol. Microbiol.">
        <title>The Global Catalogue of Microorganisms (GCM) 10K type strain sequencing project: providing services to taxonomists for standard genome sequencing and annotation.</title>
        <authorList>
            <consortium name="The Broad Institute Genomics Platform"/>
            <consortium name="The Broad Institute Genome Sequencing Center for Infectious Disease"/>
            <person name="Wu L."/>
            <person name="Ma J."/>
        </authorList>
    </citation>
    <scope>NUCLEOTIDE SEQUENCE [LARGE SCALE GENOMIC DNA]</scope>
    <source>
        <strain evidence="6">CCUG 59778</strain>
    </source>
</reference>
<comment type="caution">
    <text evidence="5">The sequence shown here is derived from an EMBL/GenBank/DDBJ whole genome shotgun (WGS) entry which is preliminary data.</text>
</comment>
<dbReference type="Pfam" id="PF12840">
    <property type="entry name" value="HTH_20"/>
    <property type="match status" value="1"/>
</dbReference>
<sequence>MSEEIMDASSPAQMRAFAHPTRHRIWRDLGADGATISQLANRLRTNKGNVAHHLGVLERAGLVRRDRTRTVRGGTERYFVKTSRRVRFDSGDTGEATRAMLAAIADEVPVDDDQTLLLHRVVRLTAAQARALREHLESVVDQVPPANAREVEHGVLVGLYRRD</sequence>
<dbReference type="InterPro" id="IPR036388">
    <property type="entry name" value="WH-like_DNA-bd_sf"/>
</dbReference>
<dbReference type="InterPro" id="IPR011991">
    <property type="entry name" value="ArsR-like_HTH"/>
</dbReference>
<evidence type="ECO:0000256" key="3">
    <source>
        <dbReference type="ARBA" id="ARBA00023163"/>
    </source>
</evidence>
<dbReference type="RefSeq" id="WP_378249767.1">
    <property type="nucleotide sequence ID" value="NZ_JBHSKF010000013.1"/>
</dbReference>
<dbReference type="Gene3D" id="1.10.10.10">
    <property type="entry name" value="Winged helix-like DNA-binding domain superfamily/Winged helix DNA-binding domain"/>
    <property type="match status" value="1"/>
</dbReference>
<dbReference type="InterPro" id="IPR051081">
    <property type="entry name" value="HTH_MetalResp_TranReg"/>
</dbReference>
<dbReference type="Proteomes" id="UP001596157">
    <property type="component" value="Unassembled WGS sequence"/>
</dbReference>
<dbReference type="SUPFAM" id="SSF46785">
    <property type="entry name" value="Winged helix' DNA-binding domain"/>
    <property type="match status" value="1"/>
</dbReference>
<keyword evidence="6" id="KW-1185">Reference proteome</keyword>
<protein>
    <submittedName>
        <fullName evidence="5">Helix-turn-helix domain-containing protein</fullName>
    </submittedName>
</protein>
<feature type="domain" description="HTH arsR-type" evidence="4">
    <location>
        <begin position="12"/>
        <end position="106"/>
    </location>
</feature>
<accession>A0ABW0ER68</accession>
<evidence type="ECO:0000256" key="1">
    <source>
        <dbReference type="ARBA" id="ARBA00023015"/>
    </source>
</evidence>
<keyword evidence="1" id="KW-0805">Transcription regulation</keyword>
<evidence type="ECO:0000313" key="5">
    <source>
        <dbReference type="EMBL" id="MFC5289898.1"/>
    </source>
</evidence>
<dbReference type="InterPro" id="IPR036390">
    <property type="entry name" value="WH_DNA-bd_sf"/>
</dbReference>
<dbReference type="InterPro" id="IPR001845">
    <property type="entry name" value="HTH_ArsR_DNA-bd_dom"/>
</dbReference>
<evidence type="ECO:0000259" key="4">
    <source>
        <dbReference type="SMART" id="SM00418"/>
    </source>
</evidence>
<gene>
    <name evidence="5" type="ORF">ACFPM7_22820</name>
</gene>
<evidence type="ECO:0000313" key="6">
    <source>
        <dbReference type="Proteomes" id="UP001596157"/>
    </source>
</evidence>
<proteinExistence type="predicted"/>
<keyword evidence="3" id="KW-0804">Transcription</keyword>
<evidence type="ECO:0000256" key="2">
    <source>
        <dbReference type="ARBA" id="ARBA00023125"/>
    </source>
</evidence>
<dbReference type="SMART" id="SM00418">
    <property type="entry name" value="HTH_ARSR"/>
    <property type="match status" value="1"/>
</dbReference>
<dbReference type="EMBL" id="JBHSKF010000013">
    <property type="protein sequence ID" value="MFC5289898.1"/>
    <property type="molecule type" value="Genomic_DNA"/>
</dbReference>